<evidence type="ECO:0000256" key="1">
    <source>
        <dbReference type="SAM" id="MobiDB-lite"/>
    </source>
</evidence>
<dbReference type="InterPro" id="IPR023400">
    <property type="entry name" value="RecA_C_sf"/>
</dbReference>
<dbReference type="EMBL" id="UINC01218889">
    <property type="protein sequence ID" value="SVE46109.1"/>
    <property type="molecule type" value="Genomic_DNA"/>
</dbReference>
<feature type="domain" description="RecA-like C-terminal" evidence="2">
    <location>
        <begin position="1"/>
        <end position="35"/>
    </location>
</feature>
<accession>A0A383DP65</accession>
<feature type="compositionally biased region" description="Acidic residues" evidence="1">
    <location>
        <begin position="45"/>
        <end position="55"/>
    </location>
</feature>
<dbReference type="InterPro" id="IPR049261">
    <property type="entry name" value="RecA-like_C"/>
</dbReference>
<dbReference type="AlphaFoldDB" id="A0A383DP65"/>
<organism evidence="3">
    <name type="scientific">marine metagenome</name>
    <dbReference type="NCBI Taxonomy" id="408172"/>
    <lineage>
        <taxon>unclassified sequences</taxon>
        <taxon>metagenomes</taxon>
        <taxon>ecological metagenomes</taxon>
    </lineage>
</organism>
<gene>
    <name evidence="3" type="ORF">METZ01_LOCUS498963</name>
</gene>
<feature type="non-terminal residue" evidence="3">
    <location>
        <position position="1"/>
    </location>
</feature>
<protein>
    <recommendedName>
        <fullName evidence="2">RecA-like C-terminal domain-containing protein</fullName>
    </recommendedName>
</protein>
<evidence type="ECO:0000259" key="2">
    <source>
        <dbReference type="Pfam" id="PF21096"/>
    </source>
</evidence>
<name>A0A383DP65_9ZZZZ</name>
<feature type="region of interest" description="Disordered" evidence="1">
    <location>
        <begin position="35"/>
        <end position="65"/>
    </location>
</feature>
<dbReference type="SUPFAM" id="SSF54752">
    <property type="entry name" value="RecA protein, C-terminal domain"/>
    <property type="match status" value="1"/>
</dbReference>
<evidence type="ECO:0000313" key="3">
    <source>
        <dbReference type="EMBL" id="SVE46109.1"/>
    </source>
</evidence>
<dbReference type="Gene3D" id="3.30.250.10">
    <property type="entry name" value="RecA protein, C-terminal domain"/>
    <property type="match status" value="1"/>
</dbReference>
<sequence>SFGELRLGQGREAAKQFLGENKDIFQEIEHAVRVSTGLTSNNDTTPEEWENSEESPIEKIGNPQN</sequence>
<proteinExistence type="predicted"/>
<reference evidence="3" key="1">
    <citation type="submission" date="2018-05" db="EMBL/GenBank/DDBJ databases">
        <authorList>
            <person name="Lanie J.A."/>
            <person name="Ng W.-L."/>
            <person name="Kazmierczak K.M."/>
            <person name="Andrzejewski T.M."/>
            <person name="Davidsen T.M."/>
            <person name="Wayne K.J."/>
            <person name="Tettelin H."/>
            <person name="Glass J.I."/>
            <person name="Rusch D."/>
            <person name="Podicherti R."/>
            <person name="Tsui H.-C.T."/>
            <person name="Winkler M.E."/>
        </authorList>
    </citation>
    <scope>NUCLEOTIDE SEQUENCE</scope>
</reference>
<dbReference type="Pfam" id="PF21096">
    <property type="entry name" value="RecA_C"/>
    <property type="match status" value="1"/>
</dbReference>